<dbReference type="RefSeq" id="WP_072318464.1">
    <property type="nucleotide sequence ID" value="NZ_FPJE01000020.1"/>
</dbReference>
<keyword evidence="3" id="KW-1185">Reference proteome</keyword>
<gene>
    <name evidence="2" type="ORF">SAMN02927921_03284</name>
</gene>
<sequence length="401" mass="45345">MIRNRLTSLKEGTTFQALELTEISGSPGWTATVAKRLKDEIVITQRSRTDTPDDLPEGLSANRHTLVIINTGNILTRITEAGSGSETALVNKAFPNIKIDDFYYETAVSGNLVFITVCRKKYVDGILGELEEKGYIPSTFTLGLLCMQQLAPFMENGDVRVSNARLVFNDGQLREIHKEETAPESNYTINGLEVPGHHVPGFAAILGWITGSSGTISNFRDRNTHFRQEFYHRRFFRIFTRSALVFLLLLLLANFMVFNHYFQKTEALQQASEVNRINRDHFMNLKEDVDKKEKIVRDIRASSGSRSSYYADRITAVLPTSVLLKEILYQPLLKQIKEGQEVMLDKNRIVISGESADSNRFSEWIEDLEAMDWTKNVAIRDYGSSLTGASFTIVLTIKNDP</sequence>
<keyword evidence="1" id="KW-1133">Transmembrane helix</keyword>
<evidence type="ECO:0000256" key="1">
    <source>
        <dbReference type="SAM" id="Phobius"/>
    </source>
</evidence>
<dbReference type="OrthoDB" id="1186626at2"/>
<dbReference type="Proteomes" id="UP000182248">
    <property type="component" value="Unassembled WGS sequence"/>
</dbReference>
<keyword evidence="1" id="KW-0472">Membrane</keyword>
<accession>A0A1K1R8Q2</accession>
<protein>
    <submittedName>
        <fullName evidence="2">Uncharacterized protein</fullName>
    </submittedName>
</protein>
<dbReference type="STRING" id="1150368.SAMN02927921_03284"/>
<evidence type="ECO:0000313" key="3">
    <source>
        <dbReference type="Proteomes" id="UP000182248"/>
    </source>
</evidence>
<keyword evidence="1" id="KW-0812">Transmembrane</keyword>
<proteinExistence type="predicted"/>
<dbReference type="EMBL" id="FPJE01000020">
    <property type="protein sequence ID" value="SFW68276.1"/>
    <property type="molecule type" value="Genomic_DNA"/>
</dbReference>
<dbReference type="AlphaFoldDB" id="A0A1K1R8Q2"/>
<feature type="transmembrane region" description="Helical" evidence="1">
    <location>
        <begin position="243"/>
        <end position="262"/>
    </location>
</feature>
<organism evidence="2 3">
    <name type="scientific">Sinomicrobium oceani</name>
    <dbReference type="NCBI Taxonomy" id="1150368"/>
    <lineage>
        <taxon>Bacteria</taxon>
        <taxon>Pseudomonadati</taxon>
        <taxon>Bacteroidota</taxon>
        <taxon>Flavobacteriia</taxon>
        <taxon>Flavobacteriales</taxon>
        <taxon>Flavobacteriaceae</taxon>
        <taxon>Sinomicrobium</taxon>
    </lineage>
</organism>
<name>A0A1K1R8Q2_9FLAO</name>
<reference evidence="2 3" key="1">
    <citation type="submission" date="2016-11" db="EMBL/GenBank/DDBJ databases">
        <authorList>
            <person name="Jaros S."/>
            <person name="Januszkiewicz K."/>
            <person name="Wedrychowicz H."/>
        </authorList>
    </citation>
    <scope>NUCLEOTIDE SEQUENCE [LARGE SCALE GENOMIC DNA]</scope>
    <source>
        <strain evidence="2 3">CGMCC 1.12145</strain>
    </source>
</reference>
<evidence type="ECO:0000313" key="2">
    <source>
        <dbReference type="EMBL" id="SFW68276.1"/>
    </source>
</evidence>